<evidence type="ECO:0000256" key="8">
    <source>
        <dbReference type="ARBA" id="ARBA00022982"/>
    </source>
</evidence>
<dbReference type="Gene3D" id="1.20.950.20">
    <property type="entry name" value="Transmembrane di-heme cytochromes, Chain C"/>
    <property type="match status" value="2"/>
</dbReference>
<gene>
    <name evidence="15" type="primary">yceJ</name>
    <name evidence="15" type="ORF">FRZ61_07370</name>
</gene>
<evidence type="ECO:0000256" key="2">
    <source>
        <dbReference type="ARBA" id="ARBA00004651"/>
    </source>
</evidence>
<evidence type="ECO:0000313" key="15">
    <source>
        <dbReference type="EMBL" id="QEX20817.1"/>
    </source>
</evidence>
<keyword evidence="6 13" id="KW-0812">Transmembrane</keyword>
<feature type="transmembrane region" description="Helical" evidence="13">
    <location>
        <begin position="113"/>
        <end position="135"/>
    </location>
</feature>
<feature type="transmembrane region" description="Helical" evidence="13">
    <location>
        <begin position="86"/>
        <end position="106"/>
    </location>
</feature>
<dbReference type="InterPro" id="IPR052168">
    <property type="entry name" value="Cytochrome_b561_oxidase"/>
</dbReference>
<evidence type="ECO:0000313" key="16">
    <source>
        <dbReference type="Proteomes" id="UP000325797"/>
    </source>
</evidence>
<feature type="transmembrane region" description="Helical" evidence="13">
    <location>
        <begin position="141"/>
        <end position="164"/>
    </location>
</feature>
<keyword evidence="9 13" id="KW-1133">Transmembrane helix</keyword>
<evidence type="ECO:0000256" key="9">
    <source>
        <dbReference type="ARBA" id="ARBA00022989"/>
    </source>
</evidence>
<dbReference type="AlphaFoldDB" id="A0A5J6MUG2"/>
<reference evidence="15 16" key="1">
    <citation type="submission" date="2019-08" db="EMBL/GenBank/DDBJ databases">
        <title>Hyperibacter terrae gen. nov., sp. nov. and Hyperibacter viscosus sp. nov., two new members in the family Rhodospirillaceae isolated from the rhizosphere of Hypericum perforatum.</title>
        <authorList>
            <person name="Noviana Z."/>
        </authorList>
    </citation>
    <scope>NUCLEOTIDE SEQUENCE [LARGE SCALE GENOMIC DNA]</scope>
    <source>
        <strain evidence="15 16">R5959</strain>
    </source>
</reference>
<keyword evidence="8" id="KW-0249">Electron transport</keyword>
<keyword evidence="5" id="KW-0349">Heme</keyword>
<keyword evidence="4" id="KW-1003">Cell membrane</keyword>
<keyword evidence="7" id="KW-0479">Metal-binding</keyword>
<dbReference type="GO" id="GO:0020037">
    <property type="term" value="F:heme binding"/>
    <property type="evidence" value="ECO:0007669"/>
    <property type="project" value="TreeGrafter"/>
</dbReference>
<evidence type="ECO:0000256" key="3">
    <source>
        <dbReference type="ARBA" id="ARBA00022448"/>
    </source>
</evidence>
<keyword evidence="3" id="KW-0813">Transport</keyword>
<evidence type="ECO:0000256" key="7">
    <source>
        <dbReference type="ARBA" id="ARBA00022723"/>
    </source>
</evidence>
<dbReference type="SUPFAM" id="SSF81342">
    <property type="entry name" value="Transmembrane di-heme cytochromes"/>
    <property type="match status" value="1"/>
</dbReference>
<dbReference type="PANTHER" id="PTHR30529">
    <property type="entry name" value="CYTOCHROME B561"/>
    <property type="match status" value="1"/>
</dbReference>
<dbReference type="GO" id="GO:0022904">
    <property type="term" value="P:respiratory electron transport chain"/>
    <property type="evidence" value="ECO:0007669"/>
    <property type="project" value="InterPro"/>
</dbReference>
<dbReference type="GO" id="GO:0009055">
    <property type="term" value="F:electron transfer activity"/>
    <property type="evidence" value="ECO:0007669"/>
    <property type="project" value="InterPro"/>
</dbReference>
<dbReference type="KEGG" id="hadh:FRZ61_07370"/>
<evidence type="ECO:0000259" key="14">
    <source>
        <dbReference type="Pfam" id="PF01292"/>
    </source>
</evidence>
<feature type="transmembrane region" description="Helical" evidence="13">
    <location>
        <begin position="13"/>
        <end position="37"/>
    </location>
</feature>
<sequence length="182" mass="20424">MAAAHRFPAFSRFLHWLMAVLVLAMLFIGAGMTASIGDYHWLLTIHRPLGLAILILVAIRLINRLLNPPPPLPAAMPGWQRFAAKASHWLLYILMFALPIVGWAMLSAGPYPVVVWGSFVLPPILPQDAMLFATLRELHRILAYLLFLTFLAHLGAALLHALIFRDSVFQSMASWRATPPWR</sequence>
<comment type="subcellular location">
    <subcellularLocation>
        <location evidence="2">Cell membrane</location>
        <topology evidence="2">Multi-pass membrane protein</topology>
    </subcellularLocation>
</comment>
<dbReference type="Proteomes" id="UP000325797">
    <property type="component" value="Chromosome"/>
</dbReference>
<dbReference type="GO" id="GO:0005886">
    <property type="term" value="C:plasma membrane"/>
    <property type="evidence" value="ECO:0007669"/>
    <property type="project" value="UniProtKB-SubCell"/>
</dbReference>
<comment type="cofactor">
    <cofactor evidence="1">
        <name>heme b</name>
        <dbReference type="ChEBI" id="CHEBI:60344"/>
    </cofactor>
</comment>
<feature type="transmembrane region" description="Helical" evidence="13">
    <location>
        <begin position="49"/>
        <end position="66"/>
    </location>
</feature>
<dbReference type="InterPro" id="IPR011577">
    <property type="entry name" value="Cyt_b561_bac/Ni-Hgenase"/>
</dbReference>
<organism evidence="15 16">
    <name type="scientific">Hypericibacter adhaerens</name>
    <dbReference type="NCBI Taxonomy" id="2602016"/>
    <lineage>
        <taxon>Bacteria</taxon>
        <taxon>Pseudomonadati</taxon>
        <taxon>Pseudomonadota</taxon>
        <taxon>Alphaproteobacteria</taxon>
        <taxon>Rhodospirillales</taxon>
        <taxon>Dongiaceae</taxon>
        <taxon>Hypericibacter</taxon>
    </lineage>
</organism>
<evidence type="ECO:0000256" key="5">
    <source>
        <dbReference type="ARBA" id="ARBA00022617"/>
    </source>
</evidence>
<dbReference type="InterPro" id="IPR016174">
    <property type="entry name" value="Di-haem_cyt_TM"/>
</dbReference>
<dbReference type="PANTHER" id="PTHR30529:SF6">
    <property type="entry name" value="BLL0291 PROTEIN"/>
    <property type="match status" value="1"/>
</dbReference>
<name>A0A5J6MUG2_9PROT</name>
<dbReference type="Pfam" id="PF01292">
    <property type="entry name" value="Ni_hydr_CYTB"/>
    <property type="match status" value="1"/>
</dbReference>
<accession>A0A5J6MUG2</accession>
<evidence type="ECO:0000256" key="12">
    <source>
        <dbReference type="ARBA" id="ARBA00037975"/>
    </source>
</evidence>
<evidence type="ECO:0000256" key="10">
    <source>
        <dbReference type="ARBA" id="ARBA00023004"/>
    </source>
</evidence>
<evidence type="ECO:0000256" key="6">
    <source>
        <dbReference type="ARBA" id="ARBA00022692"/>
    </source>
</evidence>
<dbReference type="GO" id="GO:0046872">
    <property type="term" value="F:metal ion binding"/>
    <property type="evidence" value="ECO:0007669"/>
    <property type="project" value="UniProtKB-KW"/>
</dbReference>
<dbReference type="RefSeq" id="WP_225309095.1">
    <property type="nucleotide sequence ID" value="NZ_CP042582.1"/>
</dbReference>
<evidence type="ECO:0000256" key="4">
    <source>
        <dbReference type="ARBA" id="ARBA00022475"/>
    </source>
</evidence>
<dbReference type="EMBL" id="CP042582">
    <property type="protein sequence ID" value="QEX20817.1"/>
    <property type="molecule type" value="Genomic_DNA"/>
</dbReference>
<proteinExistence type="inferred from homology"/>
<feature type="domain" description="Cytochrome b561 bacterial/Ni-hydrogenase" evidence="14">
    <location>
        <begin position="6"/>
        <end position="174"/>
    </location>
</feature>
<keyword evidence="10" id="KW-0408">Iron</keyword>
<comment type="similarity">
    <text evidence="12">Belongs to the cytochrome b561 family.</text>
</comment>
<evidence type="ECO:0000256" key="1">
    <source>
        <dbReference type="ARBA" id="ARBA00001970"/>
    </source>
</evidence>
<evidence type="ECO:0000256" key="13">
    <source>
        <dbReference type="SAM" id="Phobius"/>
    </source>
</evidence>
<keyword evidence="11 13" id="KW-0472">Membrane</keyword>
<keyword evidence="16" id="KW-1185">Reference proteome</keyword>
<evidence type="ECO:0000256" key="11">
    <source>
        <dbReference type="ARBA" id="ARBA00023136"/>
    </source>
</evidence>
<protein>
    <submittedName>
        <fullName evidence="15">Cytochrome b</fullName>
    </submittedName>
</protein>